<dbReference type="Proteomes" id="UP000027064">
    <property type="component" value="Unassembled WGS sequence"/>
</dbReference>
<protein>
    <recommendedName>
        <fullName evidence="3">Plasmid stabilization protein</fullName>
    </recommendedName>
</protein>
<dbReference type="AlphaFoldDB" id="A0A066WKB1"/>
<reference evidence="1 2" key="1">
    <citation type="submission" date="2014-05" db="EMBL/GenBank/DDBJ databases">
        <title>Genome Sequence of Flavobacterium sp. EM1321.</title>
        <authorList>
            <person name="Shin S.-K."/>
            <person name="Yi H."/>
        </authorList>
    </citation>
    <scope>NUCLEOTIDE SEQUENCE [LARGE SCALE GENOMIC DNA]</scope>
    <source>
        <strain evidence="1 2">EM1321</strain>
    </source>
</reference>
<evidence type="ECO:0008006" key="3">
    <source>
        <dbReference type="Google" id="ProtNLM"/>
    </source>
</evidence>
<dbReference type="PATRIC" id="fig|1492738.3.peg.2381"/>
<proteinExistence type="predicted"/>
<comment type="caution">
    <text evidence="1">The sequence shown here is derived from an EMBL/GenBank/DDBJ whole genome shotgun (WGS) entry which is preliminary data.</text>
</comment>
<sequence>MVGKIKIIFTPQVIDFLDNLVQILYKEEYFGFIESAEDYVIKIYYVIPDIIKLGIHKKTLQSLKYLGSNYIFYKSNKRTIWYIFFEKKNHNYLITSILNNHCEEAKDL</sequence>
<dbReference type="STRING" id="1492738.FEM21_23940"/>
<evidence type="ECO:0000313" key="1">
    <source>
        <dbReference type="EMBL" id="KDN54432.1"/>
    </source>
</evidence>
<accession>A0A066WKB1</accession>
<dbReference type="RefSeq" id="WP_035660611.1">
    <property type="nucleotide sequence ID" value="NZ_JNCA01000022.1"/>
</dbReference>
<evidence type="ECO:0000313" key="2">
    <source>
        <dbReference type="Proteomes" id="UP000027064"/>
    </source>
</evidence>
<gene>
    <name evidence="1" type="ORF">FEM21_23940</name>
</gene>
<name>A0A066WKB1_9FLAO</name>
<dbReference type="OrthoDB" id="771059at2"/>
<keyword evidence="2" id="KW-1185">Reference proteome</keyword>
<dbReference type="eggNOG" id="ENOG5030YSQ">
    <property type="taxonomic scope" value="Bacteria"/>
</dbReference>
<dbReference type="EMBL" id="JNCA01000022">
    <property type="protein sequence ID" value="KDN54432.1"/>
    <property type="molecule type" value="Genomic_DNA"/>
</dbReference>
<organism evidence="1 2">
    <name type="scientific">Flavobacterium seoulense</name>
    <dbReference type="NCBI Taxonomy" id="1492738"/>
    <lineage>
        <taxon>Bacteria</taxon>
        <taxon>Pseudomonadati</taxon>
        <taxon>Bacteroidota</taxon>
        <taxon>Flavobacteriia</taxon>
        <taxon>Flavobacteriales</taxon>
        <taxon>Flavobacteriaceae</taxon>
        <taxon>Flavobacterium</taxon>
    </lineage>
</organism>